<dbReference type="SUPFAM" id="SSF53850">
    <property type="entry name" value="Periplasmic binding protein-like II"/>
    <property type="match status" value="1"/>
</dbReference>
<sequence precursor="true">MIKKFCSLALLLSTIGLARAAPPIQTLSVGIVPQQSVSRLAEEWGPLLAEVSRRSGVTLVFRTAPGIPVFEERLVQGDYDLAYMNPYHYVIFHKSNGYQAFAKEQDRKIRGILVVKKDSRYHKLADLKGRTVVFPAPAAFAASILPQAEFSRRFIPVEAKFVASHDSVYRAVAAGLHEAGGGIQRTFEACPPEICDSLRILSETKAYTPHAFAAHPRVSAQTLARVQSAMISLGSDETGQRLLAPLAFKGISAAHDKEWNDIRALDIELLKRDVQP</sequence>
<dbReference type="Gene3D" id="3.40.190.10">
    <property type="entry name" value="Periplasmic binding protein-like II"/>
    <property type="match status" value="2"/>
</dbReference>
<accession>D9SDN7</accession>
<dbReference type="Pfam" id="PF12974">
    <property type="entry name" value="Phosphonate-bd"/>
    <property type="match status" value="1"/>
</dbReference>
<dbReference type="STRING" id="395494.Galf_0758"/>
<dbReference type="RefSeq" id="WP_013292735.1">
    <property type="nucleotide sequence ID" value="NC_014394.1"/>
</dbReference>
<dbReference type="Proteomes" id="UP000001235">
    <property type="component" value="Chromosome"/>
</dbReference>
<dbReference type="PANTHER" id="PTHR35841">
    <property type="entry name" value="PHOSPHONATES-BINDING PERIPLASMIC PROTEIN"/>
    <property type="match status" value="1"/>
</dbReference>
<proteinExistence type="predicted"/>
<name>D9SDN7_GALCS</name>
<dbReference type="AlphaFoldDB" id="D9SDN7"/>
<evidence type="ECO:0000313" key="3">
    <source>
        <dbReference type="Proteomes" id="UP000001235"/>
    </source>
</evidence>
<dbReference type="PANTHER" id="PTHR35841:SF1">
    <property type="entry name" value="PHOSPHONATES-BINDING PERIPLASMIC PROTEIN"/>
    <property type="match status" value="1"/>
</dbReference>
<feature type="signal peptide" evidence="1">
    <location>
        <begin position="1"/>
        <end position="20"/>
    </location>
</feature>
<keyword evidence="1" id="KW-0732">Signal</keyword>
<dbReference type="eggNOG" id="COG3221">
    <property type="taxonomic scope" value="Bacteria"/>
</dbReference>
<gene>
    <name evidence="2" type="ordered locus">Galf_0758</name>
</gene>
<dbReference type="KEGG" id="gca:Galf_0758"/>
<dbReference type="HOGENOM" id="CLU_051472_7_0_4"/>
<evidence type="ECO:0000256" key="1">
    <source>
        <dbReference type="SAM" id="SignalP"/>
    </source>
</evidence>
<evidence type="ECO:0000313" key="2">
    <source>
        <dbReference type="EMBL" id="ADL54794.1"/>
    </source>
</evidence>
<dbReference type="EMBL" id="CP002159">
    <property type="protein sequence ID" value="ADL54794.1"/>
    <property type="molecule type" value="Genomic_DNA"/>
</dbReference>
<keyword evidence="3" id="KW-1185">Reference proteome</keyword>
<organism evidence="2 3">
    <name type="scientific">Gallionella capsiferriformans (strain ES-2)</name>
    <name type="common">Gallionella ferruginea capsiferriformans (strain ES-2)</name>
    <dbReference type="NCBI Taxonomy" id="395494"/>
    <lineage>
        <taxon>Bacteria</taxon>
        <taxon>Pseudomonadati</taxon>
        <taxon>Pseudomonadota</taxon>
        <taxon>Betaproteobacteria</taxon>
        <taxon>Nitrosomonadales</taxon>
        <taxon>Gallionellaceae</taxon>
        <taxon>Gallionella</taxon>
    </lineage>
</organism>
<protein>
    <submittedName>
        <fullName evidence="2">Periplasmic binding protein-related protein</fullName>
    </submittedName>
</protein>
<feature type="chain" id="PRO_5003127994" evidence="1">
    <location>
        <begin position="21"/>
        <end position="276"/>
    </location>
</feature>
<reference evidence="2 3" key="1">
    <citation type="submission" date="2010-08" db="EMBL/GenBank/DDBJ databases">
        <title>Complete sequence of Gallionella capsiferriformans ES-2.</title>
        <authorList>
            <consortium name="US DOE Joint Genome Institute"/>
            <person name="Lucas S."/>
            <person name="Copeland A."/>
            <person name="Lapidus A."/>
            <person name="Cheng J.-F."/>
            <person name="Bruce D."/>
            <person name="Goodwin L."/>
            <person name="Pitluck S."/>
            <person name="Chertkov O."/>
            <person name="Davenport K.W."/>
            <person name="Detter J.C."/>
            <person name="Han C."/>
            <person name="Tapia R."/>
            <person name="Land M."/>
            <person name="Hauser L."/>
            <person name="Chang Y.-J."/>
            <person name="Jeffries C."/>
            <person name="Kyrpides N."/>
            <person name="Ivanova N."/>
            <person name="Mikhailova N."/>
            <person name="Shelobolina E.S."/>
            <person name="Picardal F."/>
            <person name="Roden E."/>
            <person name="Emerson D."/>
            <person name="Woyke T."/>
        </authorList>
    </citation>
    <scope>NUCLEOTIDE SEQUENCE [LARGE SCALE GENOMIC DNA]</scope>
    <source>
        <strain evidence="2 3">ES-2</strain>
    </source>
</reference>